<accession>A0A2C9EMK8</accession>
<name>A0A2C9EMK8_PSEPH</name>
<feature type="domain" description="HTH arsR-type" evidence="1">
    <location>
        <begin position="87"/>
        <end position="127"/>
    </location>
</feature>
<dbReference type="Pfam" id="PF01022">
    <property type="entry name" value="HTH_5"/>
    <property type="match status" value="1"/>
</dbReference>
<protein>
    <recommendedName>
        <fullName evidence="1">HTH arsR-type domain-containing protein</fullName>
    </recommendedName>
</protein>
<reference evidence="2" key="1">
    <citation type="submission" date="2011-12" db="EMBL/GenBank/DDBJ databases">
        <title>Genome Sequence of Pseudomonas protegens CHA0.</title>
        <authorList>
            <person name="Schuldes J."/>
            <person name="Thuermer A."/>
            <person name="Jousset A."/>
            <person name="Keel C."/>
            <person name="Maurhofer M."/>
            <person name="Scheu S."/>
            <person name="Daniel R."/>
        </authorList>
    </citation>
    <scope>NUCLEOTIDE SEQUENCE</scope>
    <source>
        <strain evidence="2">CHA0</strain>
    </source>
</reference>
<dbReference type="Proteomes" id="UP000013940">
    <property type="component" value="Chromosome"/>
</dbReference>
<dbReference type="HOGENOM" id="CLU_078469_2_0_6"/>
<evidence type="ECO:0000313" key="2">
    <source>
        <dbReference type="EMBL" id="AGL84829.1"/>
    </source>
</evidence>
<dbReference type="EMBL" id="CP003190">
    <property type="protein sequence ID" value="AGL84829.1"/>
    <property type="molecule type" value="Genomic_DNA"/>
</dbReference>
<organism evidence="2">
    <name type="scientific">Pseudomonas protegens (strain DSM 19095 / LMG 27888 / CFBP 6595 / CHA0)</name>
    <dbReference type="NCBI Taxonomy" id="1124983"/>
    <lineage>
        <taxon>Bacteria</taxon>
        <taxon>Pseudomonadati</taxon>
        <taxon>Pseudomonadota</taxon>
        <taxon>Gammaproteobacteria</taxon>
        <taxon>Pseudomonadales</taxon>
        <taxon>Pseudomonadaceae</taxon>
        <taxon>Pseudomonas</taxon>
    </lineage>
</organism>
<dbReference type="AlphaFoldDB" id="A0A2C9EMK8"/>
<dbReference type="GO" id="GO:0003700">
    <property type="term" value="F:DNA-binding transcription factor activity"/>
    <property type="evidence" value="ECO:0007669"/>
    <property type="project" value="InterPro"/>
</dbReference>
<dbReference type="InterPro" id="IPR036388">
    <property type="entry name" value="WH-like_DNA-bd_sf"/>
</dbReference>
<dbReference type="InterPro" id="IPR036390">
    <property type="entry name" value="WH_DNA-bd_sf"/>
</dbReference>
<proteinExistence type="predicted"/>
<dbReference type="KEGG" id="pprc:PFLCHA0_c30590"/>
<dbReference type="SUPFAM" id="SSF46785">
    <property type="entry name" value="Winged helix' DNA-binding domain"/>
    <property type="match status" value="1"/>
</dbReference>
<gene>
    <name evidence="2" type="ORF">PFLCHA0_c30590</name>
</gene>
<evidence type="ECO:0000259" key="1">
    <source>
        <dbReference type="Pfam" id="PF01022"/>
    </source>
</evidence>
<dbReference type="Gene3D" id="1.10.10.10">
    <property type="entry name" value="Winged helix-like DNA-binding domain superfamily/Winged helix DNA-binding domain"/>
    <property type="match status" value="1"/>
</dbReference>
<dbReference type="eggNOG" id="COG2345">
    <property type="taxonomic scope" value="Bacteria"/>
</dbReference>
<sequence length="290" mass="31460">MCCSLLGECNTQADTLIIVFSSRSGNSPQQQALDRQAASPCARACYACVVAGVMDAPDTPPVHWLMAQMSLISPSTEKKSPGATAERILFLLKTRGPLKTADLAPLLKVSQEAARQQLQKLVDSELIVGQLMPAQGAGRPSQKWVLTELAQARFPDTHANLTLQLIDSIRAVYGADGVERIVSDMERANSAEYLSVCAPLPTLEQRVRALAQIREVAGYMASVEADGDAWLLIESHCPICVAAQQCQGFCRSELQVFQAAIGELGQVQRVEHLITGDRRCVYRIRATPVS</sequence>
<dbReference type="InterPro" id="IPR001845">
    <property type="entry name" value="HTH_ArsR_DNA-bd_dom"/>
</dbReference>